<sequence>MNKQRLVFGGSFQFVVGLDLPAVDAIFNCALRSAYVGAVDRFADLIQRDALVKERLRV</sequence>
<protein>
    <submittedName>
        <fullName evidence="1">Uncharacterized protein</fullName>
    </submittedName>
</protein>
<organism evidence="1 2">
    <name type="scientific">Salmonella enterica subsp. enterica serovar Bovismorbificans</name>
    <dbReference type="NCBI Taxonomy" id="58097"/>
    <lineage>
        <taxon>Bacteria</taxon>
        <taxon>Pseudomonadati</taxon>
        <taxon>Pseudomonadota</taxon>
        <taxon>Gammaproteobacteria</taxon>
        <taxon>Enterobacterales</taxon>
        <taxon>Enterobacteriaceae</taxon>
        <taxon>Salmonella</taxon>
    </lineage>
</organism>
<name>A0A655C5F7_SALET</name>
<evidence type="ECO:0000313" key="1">
    <source>
        <dbReference type="EMBL" id="CNT97060.1"/>
    </source>
</evidence>
<dbReference type="Proteomes" id="UP000041314">
    <property type="component" value="Unassembled WGS sequence"/>
</dbReference>
<dbReference type="EMBL" id="CQPA01000008">
    <property type="protein sequence ID" value="CNT97060.1"/>
    <property type="molecule type" value="Genomic_DNA"/>
</dbReference>
<gene>
    <name evidence="1" type="ORF">ERS008198_01566</name>
</gene>
<accession>A0A655C5F7</accession>
<proteinExistence type="predicted"/>
<dbReference type="AlphaFoldDB" id="A0A655C5F7"/>
<evidence type="ECO:0000313" key="2">
    <source>
        <dbReference type="Proteomes" id="UP000041314"/>
    </source>
</evidence>
<reference evidence="1 2" key="1">
    <citation type="submission" date="2015-03" db="EMBL/GenBank/DDBJ databases">
        <authorList>
            <consortium name="Pathogen Informatics"/>
        </authorList>
    </citation>
    <scope>NUCLEOTIDE SEQUENCE [LARGE SCALE GENOMIC DNA]</scope>
    <source>
        <strain evidence="1 2">A1104</strain>
    </source>
</reference>